<evidence type="ECO:0000313" key="6">
    <source>
        <dbReference type="Proteomes" id="UP000198847"/>
    </source>
</evidence>
<dbReference type="PANTHER" id="PTHR21075:SF0">
    <property type="entry name" value="ANAEROBIC RIBONUCLEOSIDE-TRIPHOSPHATE REDUCTASE"/>
    <property type="match status" value="1"/>
</dbReference>
<keyword evidence="1 3" id="KW-0547">Nucleotide-binding</keyword>
<evidence type="ECO:0000256" key="2">
    <source>
        <dbReference type="ARBA" id="ARBA00022840"/>
    </source>
</evidence>
<dbReference type="STRING" id="112903.SAMN04490178_10196"/>
<dbReference type="PANTHER" id="PTHR21075">
    <property type="entry name" value="ANAEROBIC RIBONUCLEOSIDE-TRIPHOSPHATE REDUCTASE"/>
    <property type="match status" value="1"/>
</dbReference>
<dbReference type="Pfam" id="PF13597">
    <property type="entry name" value="NRDD"/>
    <property type="match status" value="1"/>
</dbReference>
<keyword evidence="2 3" id="KW-0067">ATP-binding</keyword>
<name>A0A1H8NGQ6_9FIRM</name>
<gene>
    <name evidence="5" type="ORF">SAMN04490178_10196</name>
</gene>
<evidence type="ECO:0000259" key="4">
    <source>
        <dbReference type="PROSITE" id="PS51161"/>
    </source>
</evidence>
<dbReference type="AlphaFoldDB" id="A0A1H8NGQ6"/>
<evidence type="ECO:0000256" key="3">
    <source>
        <dbReference type="PROSITE-ProRule" id="PRU00492"/>
    </source>
</evidence>
<dbReference type="Pfam" id="PF03477">
    <property type="entry name" value="ATP-cone"/>
    <property type="match status" value="1"/>
</dbReference>
<dbReference type="PROSITE" id="PS51161">
    <property type="entry name" value="ATP_CONE"/>
    <property type="match status" value="1"/>
</dbReference>
<dbReference type="RefSeq" id="WP_091743429.1">
    <property type="nucleotide sequence ID" value="NZ_FODY01000001.1"/>
</dbReference>
<dbReference type="EMBL" id="FODY01000001">
    <property type="protein sequence ID" value="SEO28931.1"/>
    <property type="molecule type" value="Genomic_DNA"/>
</dbReference>
<organism evidence="5 6">
    <name type="scientific">Propionispora vibrioides</name>
    <dbReference type="NCBI Taxonomy" id="112903"/>
    <lineage>
        <taxon>Bacteria</taxon>
        <taxon>Bacillati</taxon>
        <taxon>Bacillota</taxon>
        <taxon>Negativicutes</taxon>
        <taxon>Selenomonadales</taxon>
        <taxon>Sporomusaceae</taxon>
        <taxon>Propionispora</taxon>
    </lineage>
</organism>
<reference evidence="5 6" key="1">
    <citation type="submission" date="2016-10" db="EMBL/GenBank/DDBJ databases">
        <authorList>
            <person name="de Groot N.N."/>
        </authorList>
    </citation>
    <scope>NUCLEOTIDE SEQUENCE [LARGE SCALE GENOMIC DNA]</scope>
    <source>
        <strain evidence="5 6">DSM 13305</strain>
    </source>
</reference>
<sequence length="670" mass="74822">MFTKIKKRDGREVNFDEAKITEAIFKAAKAVGGADKQLAIELTLDVLKYLKREYTGRTFTVEDVQDAVEKILIEKGHAKTAKAYIIYRNKRTSIREAQSYLMDAVAEILVETSRENANVSNSPSAKMLQIASAASKAYYLNRLIPENIAQAHTRGDIHIHDLDFYGKTLTCVQIPLGRLLTNGFNNGHGYIRPPKRPSSATALAAIVLQSSQNDMHGGQSFAFFDRDMAPFMENATEEEVYQAMEALIYNLNSMHSRAGAQVPFSSLNVGTDTSPAGRRVTKNLLLAYEKGLGHGENPIFPNIIFRVKEGISLNPGDPNYDLFKLAIRVAAQRLNPTFSFMDSSFNKEYNDQVGYMGCRTRVMSNICGPEVTDGRGNLSFTTINLPRLAIKAERDLVKFYQSLSDLINLTCEQLFHRYQVQAALKVKDMPFLMGQGLYLDSDKLLPNDTIEDVIKHGSLSVGFIGLAETLIALTGSHHGESTDSQVLGEEIVAFMRNKVDKAAEKYNLNYSLLATPAEGLSGRFIKMDRREYGLIPGVTDKEYYTNSFHVPVSYSISVFEKMKIEGTYHKYTNAGHISYVEFTSPPVNNLNAVEDIIRYMKECDIGYAGINFPIDFCESCGQLGVIDDECCPACGSVKVRRVRRITGYLSTVERFNDAKSRELNDRIAHV</sequence>
<dbReference type="CDD" id="cd01675">
    <property type="entry name" value="RNR_III"/>
    <property type="match status" value="1"/>
</dbReference>
<proteinExistence type="predicted"/>
<dbReference type="InterPro" id="IPR005144">
    <property type="entry name" value="ATP-cone_dom"/>
</dbReference>
<dbReference type="OrthoDB" id="9804622at2"/>
<dbReference type="InterPro" id="IPR012833">
    <property type="entry name" value="NrdD"/>
</dbReference>
<keyword evidence="6" id="KW-1185">Reference proteome</keyword>
<dbReference type="SUPFAM" id="SSF51998">
    <property type="entry name" value="PFL-like glycyl radical enzymes"/>
    <property type="match status" value="1"/>
</dbReference>
<evidence type="ECO:0000256" key="1">
    <source>
        <dbReference type="ARBA" id="ARBA00022741"/>
    </source>
</evidence>
<dbReference type="GO" id="GO:0008998">
    <property type="term" value="F:ribonucleoside-triphosphate reductase (thioredoxin) activity"/>
    <property type="evidence" value="ECO:0007669"/>
    <property type="project" value="InterPro"/>
</dbReference>
<accession>A0A1H8NGQ6</accession>
<dbReference type="Proteomes" id="UP000198847">
    <property type="component" value="Unassembled WGS sequence"/>
</dbReference>
<protein>
    <submittedName>
        <fullName evidence="5">Ribonucleoside-triphosphate reductase class III catalytic subunit</fullName>
    </submittedName>
</protein>
<dbReference type="Gene3D" id="3.20.70.20">
    <property type="match status" value="1"/>
</dbReference>
<dbReference type="GO" id="GO:0006260">
    <property type="term" value="P:DNA replication"/>
    <property type="evidence" value="ECO:0007669"/>
    <property type="project" value="InterPro"/>
</dbReference>
<evidence type="ECO:0000313" key="5">
    <source>
        <dbReference type="EMBL" id="SEO28931.1"/>
    </source>
</evidence>
<feature type="domain" description="ATP-cone" evidence="4">
    <location>
        <begin position="3"/>
        <end position="95"/>
    </location>
</feature>
<dbReference type="GO" id="GO:0004748">
    <property type="term" value="F:ribonucleoside-diphosphate reductase activity, thioredoxin disulfide as acceptor"/>
    <property type="evidence" value="ECO:0007669"/>
    <property type="project" value="TreeGrafter"/>
</dbReference>
<dbReference type="NCBIfam" id="TIGR02487">
    <property type="entry name" value="NrdD"/>
    <property type="match status" value="1"/>
</dbReference>
<dbReference type="GO" id="GO:0009265">
    <property type="term" value="P:2'-deoxyribonucleotide biosynthetic process"/>
    <property type="evidence" value="ECO:0007669"/>
    <property type="project" value="TreeGrafter"/>
</dbReference>
<dbReference type="GO" id="GO:0005524">
    <property type="term" value="F:ATP binding"/>
    <property type="evidence" value="ECO:0007669"/>
    <property type="project" value="UniProtKB-UniRule"/>
</dbReference>
<dbReference type="GO" id="GO:0031250">
    <property type="term" value="C:anaerobic ribonucleoside-triphosphate reductase complex"/>
    <property type="evidence" value="ECO:0007669"/>
    <property type="project" value="TreeGrafter"/>
</dbReference>